<protein>
    <submittedName>
        <fullName evidence="2">Uncharacterized protein</fullName>
    </submittedName>
</protein>
<feature type="region of interest" description="Disordered" evidence="1">
    <location>
        <begin position="149"/>
        <end position="171"/>
    </location>
</feature>
<sequence>MIDLSRLDLNAPEAPAERIEVPQPLQLATTRYQNWRESSGYLPVGVTVGRPRFVRYDFVAVPVLAPHELMKGRFAKIDNIEIERKIYRERLRVREAEILAALEELAHKYPEVPAALMCFEDVNGGLDCHRRWAAEWFGQRFGWDVPELPNPAGMAPARPKKPKPEEPPTLF</sequence>
<dbReference type="KEGG" id="arev:RVR_4475"/>
<dbReference type="RefSeq" id="WP_202234496.1">
    <property type="nucleotide sequence ID" value="NZ_AP018365.1"/>
</dbReference>
<evidence type="ECO:0000313" key="2">
    <source>
        <dbReference type="EMBL" id="BBA98335.1"/>
    </source>
</evidence>
<reference evidence="2 3" key="1">
    <citation type="journal article" date="2010" name="J. Bacteriol.">
        <title>Biochemical characterization of a novel indole prenyltransferase from Streptomyces sp. SN-593.</title>
        <authorList>
            <person name="Takahashi S."/>
            <person name="Takagi H."/>
            <person name="Toyoda A."/>
            <person name="Uramoto M."/>
            <person name="Nogawa T."/>
            <person name="Ueki M."/>
            <person name="Sakaki Y."/>
            <person name="Osada H."/>
        </authorList>
    </citation>
    <scope>NUCLEOTIDE SEQUENCE [LARGE SCALE GENOMIC DNA]</scope>
    <source>
        <strain evidence="2 3">SN-593</strain>
    </source>
</reference>
<evidence type="ECO:0000313" key="3">
    <source>
        <dbReference type="Proteomes" id="UP000595703"/>
    </source>
</evidence>
<reference evidence="2 3" key="2">
    <citation type="journal article" date="2011" name="J. Antibiot.">
        <title>Furaquinocins I and J: novel polyketide isoprenoid hybrid compounds from Streptomyces reveromyceticus SN-593.</title>
        <authorList>
            <person name="Panthee S."/>
            <person name="Takahashi S."/>
            <person name="Takagi H."/>
            <person name="Nogawa T."/>
            <person name="Oowada E."/>
            <person name="Uramoto M."/>
            <person name="Osada H."/>
        </authorList>
    </citation>
    <scope>NUCLEOTIDE SEQUENCE [LARGE SCALE GENOMIC DNA]</scope>
    <source>
        <strain evidence="2 3">SN-593</strain>
    </source>
</reference>
<reference evidence="2 3" key="3">
    <citation type="journal article" date="2011" name="Nat. Chem. Biol.">
        <title>Reveromycin A biosynthesis uses RevG and RevJ for stereospecific spiroacetal formation.</title>
        <authorList>
            <person name="Takahashi S."/>
            <person name="Toyoda A."/>
            <person name="Sekiyama Y."/>
            <person name="Takagi H."/>
            <person name="Nogawa T."/>
            <person name="Uramoto M."/>
            <person name="Suzuki R."/>
            <person name="Koshino H."/>
            <person name="Kumano T."/>
            <person name="Panthee S."/>
            <person name="Dairi T."/>
            <person name="Ishikawa J."/>
            <person name="Ikeda H."/>
            <person name="Sakaki Y."/>
            <person name="Osada H."/>
        </authorList>
    </citation>
    <scope>NUCLEOTIDE SEQUENCE [LARGE SCALE GENOMIC DNA]</scope>
    <source>
        <strain evidence="2 3">SN-593</strain>
    </source>
</reference>
<keyword evidence="3" id="KW-1185">Reference proteome</keyword>
<proteinExistence type="predicted"/>
<feature type="compositionally biased region" description="Basic and acidic residues" evidence="1">
    <location>
        <begin position="162"/>
        <end position="171"/>
    </location>
</feature>
<name>A0A7U3UT99_9ACTN</name>
<organism evidence="2 3">
    <name type="scientific">Actinacidiphila reveromycinica</name>
    <dbReference type="NCBI Taxonomy" id="659352"/>
    <lineage>
        <taxon>Bacteria</taxon>
        <taxon>Bacillati</taxon>
        <taxon>Actinomycetota</taxon>
        <taxon>Actinomycetes</taxon>
        <taxon>Kitasatosporales</taxon>
        <taxon>Streptomycetaceae</taxon>
        <taxon>Actinacidiphila</taxon>
    </lineage>
</organism>
<dbReference type="EMBL" id="AP018365">
    <property type="protein sequence ID" value="BBA98335.1"/>
    <property type="molecule type" value="Genomic_DNA"/>
</dbReference>
<accession>A0A7U3UT99</accession>
<dbReference type="AlphaFoldDB" id="A0A7U3UT99"/>
<evidence type="ECO:0000256" key="1">
    <source>
        <dbReference type="SAM" id="MobiDB-lite"/>
    </source>
</evidence>
<gene>
    <name evidence="2" type="ORF">RVR_4475</name>
</gene>
<dbReference type="Proteomes" id="UP000595703">
    <property type="component" value="Chromosome"/>
</dbReference>
<reference evidence="2 3" key="4">
    <citation type="journal article" date="2020" name="Sci. Rep.">
        <title>beta-carboline chemical signals induce reveromycin production through a LuxR family regulator in Streptomyces sp. SN-593.</title>
        <authorList>
            <person name="Panthee S."/>
            <person name="Kito N."/>
            <person name="Hayashi T."/>
            <person name="Shimizu T."/>
            <person name="Ishikawa J."/>
            <person name="Hamamoto H."/>
            <person name="Osada H."/>
            <person name="Takahashi S."/>
        </authorList>
    </citation>
    <scope>NUCLEOTIDE SEQUENCE [LARGE SCALE GENOMIC DNA]</scope>
    <source>
        <strain evidence="2 3">SN-593</strain>
    </source>
</reference>